<dbReference type="STRING" id="634771.SAMN04488128_107205"/>
<gene>
    <name evidence="2" type="ORF">SAMN04488128_107205</name>
</gene>
<keyword evidence="1" id="KW-1133">Transmembrane helix</keyword>
<accession>A0A1T4U0V8</accession>
<keyword evidence="1" id="KW-0812">Transmembrane</keyword>
<evidence type="ECO:0000313" key="3">
    <source>
        <dbReference type="Proteomes" id="UP000190367"/>
    </source>
</evidence>
<evidence type="ECO:0000256" key="1">
    <source>
        <dbReference type="SAM" id="Phobius"/>
    </source>
</evidence>
<organism evidence="2 3">
    <name type="scientific">Chitinophaga eiseniae</name>
    <dbReference type="NCBI Taxonomy" id="634771"/>
    <lineage>
        <taxon>Bacteria</taxon>
        <taxon>Pseudomonadati</taxon>
        <taxon>Bacteroidota</taxon>
        <taxon>Chitinophagia</taxon>
        <taxon>Chitinophagales</taxon>
        <taxon>Chitinophagaceae</taxon>
        <taxon>Chitinophaga</taxon>
    </lineage>
</organism>
<keyword evidence="3" id="KW-1185">Reference proteome</keyword>
<proteinExistence type="predicted"/>
<dbReference type="EMBL" id="FUWZ01000007">
    <property type="protein sequence ID" value="SKA46161.1"/>
    <property type="molecule type" value="Genomic_DNA"/>
</dbReference>
<evidence type="ECO:0000313" key="2">
    <source>
        <dbReference type="EMBL" id="SKA46161.1"/>
    </source>
</evidence>
<feature type="transmembrane region" description="Helical" evidence="1">
    <location>
        <begin position="99"/>
        <end position="123"/>
    </location>
</feature>
<name>A0A1T4U0V8_9BACT</name>
<dbReference type="AlphaFoldDB" id="A0A1T4U0V8"/>
<dbReference type="Proteomes" id="UP000190367">
    <property type="component" value="Unassembled WGS sequence"/>
</dbReference>
<feature type="transmembrane region" description="Helical" evidence="1">
    <location>
        <begin position="58"/>
        <end position="78"/>
    </location>
</feature>
<reference evidence="3" key="1">
    <citation type="submission" date="2017-02" db="EMBL/GenBank/DDBJ databases">
        <authorList>
            <person name="Varghese N."/>
            <person name="Submissions S."/>
        </authorList>
    </citation>
    <scope>NUCLEOTIDE SEQUENCE [LARGE SCALE GENOMIC DNA]</scope>
    <source>
        <strain evidence="3">DSM 22224</strain>
    </source>
</reference>
<protein>
    <submittedName>
        <fullName evidence="2">Uncharacterized protein</fullName>
    </submittedName>
</protein>
<keyword evidence="1" id="KW-0472">Membrane</keyword>
<sequence>MCFPFNIFCYIRIMKSFSHFLLILVLAYLAGTVLPWWSVALVAFVVTLVLPLTSGKSFFSAFLSVFILWLVLAFYMDVRNDHLLANRMSEMILKVRSAPLLGVISALIGGLVAGFAASSAAFVRAPKKIVS</sequence>
<feature type="transmembrane region" description="Helical" evidence="1">
    <location>
        <begin position="20"/>
        <end position="46"/>
    </location>
</feature>